<dbReference type="PROSITE" id="PS51123">
    <property type="entry name" value="OMPA_2"/>
    <property type="match status" value="1"/>
</dbReference>
<dbReference type="STRING" id="311410.LA5095_01703"/>
<dbReference type="InterPro" id="IPR050330">
    <property type="entry name" value="Bact_OuterMem_StrucFunc"/>
</dbReference>
<keyword evidence="6" id="KW-1185">Reference proteome</keyword>
<dbReference type="Gene3D" id="1.10.287.1490">
    <property type="match status" value="1"/>
</dbReference>
<evidence type="ECO:0000256" key="2">
    <source>
        <dbReference type="SAM" id="Coils"/>
    </source>
</evidence>
<dbReference type="Gene3D" id="3.30.1330.60">
    <property type="entry name" value="OmpA-like domain"/>
    <property type="match status" value="1"/>
</dbReference>
<name>A0A0M6Z7E5_9HYPH</name>
<organism evidence="5 6">
    <name type="scientific">Roseibium album</name>
    <dbReference type="NCBI Taxonomy" id="311410"/>
    <lineage>
        <taxon>Bacteria</taxon>
        <taxon>Pseudomonadati</taxon>
        <taxon>Pseudomonadota</taxon>
        <taxon>Alphaproteobacteria</taxon>
        <taxon>Hyphomicrobiales</taxon>
        <taxon>Stappiaceae</taxon>
        <taxon>Roseibium</taxon>
    </lineage>
</organism>
<feature type="transmembrane region" description="Helical" evidence="3">
    <location>
        <begin position="20"/>
        <end position="45"/>
    </location>
</feature>
<evidence type="ECO:0000256" key="1">
    <source>
        <dbReference type="PROSITE-ProRule" id="PRU00473"/>
    </source>
</evidence>
<dbReference type="NCBIfam" id="NF006543">
    <property type="entry name" value="PRK09039.1-2"/>
    <property type="match status" value="1"/>
</dbReference>
<evidence type="ECO:0000313" key="6">
    <source>
        <dbReference type="Proteomes" id="UP000049983"/>
    </source>
</evidence>
<dbReference type="GeneID" id="97670323"/>
<evidence type="ECO:0000256" key="3">
    <source>
        <dbReference type="SAM" id="Phobius"/>
    </source>
</evidence>
<keyword evidence="2" id="KW-0175">Coiled coil</keyword>
<protein>
    <submittedName>
        <fullName evidence="5">Inner membrane lipoprotein YiaD</fullName>
    </submittedName>
</protein>
<dbReference type="AlphaFoldDB" id="A0A0M6Z7E5"/>
<dbReference type="InterPro" id="IPR036737">
    <property type="entry name" value="OmpA-like_sf"/>
</dbReference>
<accession>A0A0M6Z7E5</accession>
<reference evidence="6" key="1">
    <citation type="submission" date="2015-07" db="EMBL/GenBank/DDBJ databases">
        <authorList>
            <person name="Rodrigo-Torres Lidia"/>
            <person name="Arahal R.David."/>
        </authorList>
    </citation>
    <scope>NUCLEOTIDE SEQUENCE [LARGE SCALE GENOMIC DNA]</scope>
    <source>
        <strain evidence="6">CECT 5096</strain>
    </source>
</reference>
<dbReference type="EMBL" id="CXWC01000010">
    <property type="protein sequence ID" value="CTQ71549.1"/>
    <property type="molecule type" value="Genomic_DNA"/>
</dbReference>
<feature type="coiled-coil region" evidence="2">
    <location>
        <begin position="119"/>
        <end position="181"/>
    </location>
</feature>
<dbReference type="OrthoDB" id="9815217at2"/>
<dbReference type="SUPFAM" id="SSF103088">
    <property type="entry name" value="OmpA-like"/>
    <property type="match status" value="1"/>
</dbReference>
<keyword evidence="5" id="KW-0449">Lipoprotein</keyword>
<feature type="domain" description="OmpA-like" evidence="4">
    <location>
        <begin position="217"/>
        <end position="344"/>
    </location>
</feature>
<gene>
    <name evidence="5" type="primary">yiaD_1</name>
    <name evidence="5" type="ORF">LA5096_02957</name>
</gene>
<keyword evidence="3" id="KW-0812">Transmembrane</keyword>
<evidence type="ECO:0000259" key="4">
    <source>
        <dbReference type="PROSITE" id="PS51123"/>
    </source>
</evidence>
<dbReference type="PANTHER" id="PTHR30329:SF21">
    <property type="entry name" value="LIPOPROTEIN YIAD-RELATED"/>
    <property type="match status" value="1"/>
</dbReference>
<dbReference type="RefSeq" id="WP_055113872.1">
    <property type="nucleotide sequence ID" value="NZ_CANKXR010000008.1"/>
</dbReference>
<keyword evidence="1 3" id="KW-0472">Membrane</keyword>
<evidence type="ECO:0000313" key="5">
    <source>
        <dbReference type="EMBL" id="CTQ71549.1"/>
    </source>
</evidence>
<dbReference type="PANTHER" id="PTHR30329">
    <property type="entry name" value="STATOR ELEMENT OF FLAGELLAR MOTOR COMPLEX"/>
    <property type="match status" value="1"/>
</dbReference>
<keyword evidence="3" id="KW-1133">Transmembrane helix</keyword>
<dbReference type="GO" id="GO:0016020">
    <property type="term" value="C:membrane"/>
    <property type="evidence" value="ECO:0007669"/>
    <property type="project" value="UniProtKB-UniRule"/>
</dbReference>
<sequence>MAGGLRARRRAQTTDYWPGFVDAMATLLLVIIFLLSIFMIAQFFLSQQLSGRDTVLNRLNTQISELTELLALERASSGELEDTILGLQASLSDAEAEQSRLLGLLDSSSGAADAAGGRAARLENLLDDERQVSQEALAQVELLNQQIAALRRQIAAANAALEASEAKEEESQAKIASLGRRLNAALVQRVQELSRYRSDFFGRLREILSQRSDISVVGDRFVFQSEVLFDSGSEDINPAGEQELEKLAEAIQELSAQIPDEINWVLRVDGHTDARPLSGAGRLRNNWELSAARAISVVRYLIEKGVEPKRLVAAGFGEFQPLEEGETPDALAKNRRIELKLTER</sequence>
<dbReference type="InterPro" id="IPR006665">
    <property type="entry name" value="OmpA-like"/>
</dbReference>
<dbReference type="Proteomes" id="UP000049983">
    <property type="component" value="Unassembled WGS sequence"/>
</dbReference>
<dbReference type="Pfam" id="PF00691">
    <property type="entry name" value="OmpA"/>
    <property type="match status" value="1"/>
</dbReference>
<dbReference type="NCBIfam" id="NF006544">
    <property type="entry name" value="PRK09039.1-3"/>
    <property type="match status" value="1"/>
</dbReference>
<dbReference type="NCBIfam" id="NF006545">
    <property type="entry name" value="PRK09039.1-4"/>
    <property type="match status" value="1"/>
</dbReference>
<proteinExistence type="predicted"/>
<dbReference type="CDD" id="cd07185">
    <property type="entry name" value="OmpA_C-like"/>
    <property type="match status" value="1"/>
</dbReference>